<evidence type="ECO:0000256" key="1">
    <source>
        <dbReference type="SAM" id="SignalP"/>
    </source>
</evidence>
<sequence>MRLYVRLRLPALLAVTVLTSALLTGRGTAGDLGPAAAPAGRAQPLPAVIDGGAWRSGHLQGMALDRARGAMYFSYTDRLVKTDLGGRPTGSVTGISGHLGDLDLHPGDGRVYGSLEHKAGNAFYIAVFDPGRITRMNMDARTSGVMTTVHLQQVADDYTADMNGDGVFDGNTGNTPDHRYGTSGIDGVAFGPALGPGDGLRLTVAYGIYSNTARSDNDHQILLQYDTTDWARYERPPGGADPHRSGPDSYTGRYFVHTGNTTYGVQNLAWDPATRNWLLAVYKGKKPAFPNYTLFVVDGAVPARPGLIRGQAVPRPGNLLRLEPTGLLHLPSGIHGRRGGGQYGLVPVGDGTHYVAETGTETSGGVTLQKGRAVLHRWTGAADPFEPVVPRAAAARR</sequence>
<evidence type="ECO:0000313" key="3">
    <source>
        <dbReference type="Proteomes" id="UP000005940"/>
    </source>
</evidence>
<evidence type="ECO:0000313" key="2">
    <source>
        <dbReference type="EMBL" id="QKM71163.1"/>
    </source>
</evidence>
<protein>
    <submittedName>
        <fullName evidence="2">Uncharacterized protein</fullName>
    </submittedName>
</protein>
<dbReference type="RefSeq" id="WP_130585410.1">
    <property type="nucleotide sequence ID" value="NZ_CP029159.1"/>
</dbReference>
<dbReference type="EMBL" id="CP029159">
    <property type="protein sequence ID" value="QKM71163.1"/>
    <property type="molecule type" value="Genomic_DNA"/>
</dbReference>
<reference evidence="2 3" key="1">
    <citation type="journal article" date="2012" name="J. Bacteriol.">
        <title>Draft genome of Streptomyces tsukubaensis NRRL 18488, the producer of the clinically important immunosuppressant tacrolimus (FK506).</title>
        <authorList>
            <person name="Barreiro C."/>
            <person name="Prieto C."/>
            <person name="Sola-Landa A."/>
            <person name="Solera E."/>
            <person name="Martinez-Castro M."/>
            <person name="Perez-Redondo R."/>
            <person name="Garcia-Estrada C."/>
            <person name="Aparicio J.F."/>
            <person name="Fernandez-Martinez L.T."/>
            <person name="Santos-Aberturas J."/>
            <person name="Salehi-Najafabadi Z."/>
            <person name="Rodriguez-Garcia A."/>
            <person name="Tauch A."/>
            <person name="Martin J.F."/>
        </authorList>
    </citation>
    <scope>NUCLEOTIDE SEQUENCE [LARGE SCALE GENOMIC DNA]</scope>
    <source>
        <strain evidence="3">DSM 42081 / NBRC 108919 / NRRL 18488 / 9993</strain>
    </source>
</reference>
<feature type="chain" id="PRO_5029022296" evidence="1">
    <location>
        <begin position="30"/>
        <end position="397"/>
    </location>
</feature>
<keyword evidence="3" id="KW-1185">Reference proteome</keyword>
<keyword evidence="1" id="KW-0732">Signal</keyword>
<organism evidence="2 3">
    <name type="scientific">Streptomyces tsukubensis (strain DSM 42081 / NBRC 108919 / NRRL 18488 / 9993)</name>
    <dbReference type="NCBI Taxonomy" id="1114943"/>
    <lineage>
        <taxon>Bacteria</taxon>
        <taxon>Bacillati</taxon>
        <taxon>Actinomycetota</taxon>
        <taxon>Actinomycetes</taxon>
        <taxon>Kitasatosporales</taxon>
        <taxon>Streptomycetaceae</taxon>
        <taxon>Streptomyces</taxon>
    </lineage>
</organism>
<dbReference type="Proteomes" id="UP000005940">
    <property type="component" value="Chromosome"/>
</dbReference>
<dbReference type="AlphaFoldDB" id="A0A7G3UL19"/>
<name>A0A7G3UL19_STRT9</name>
<feature type="signal peptide" evidence="1">
    <location>
        <begin position="1"/>
        <end position="29"/>
    </location>
</feature>
<accession>A0A7G3UL19</accession>
<gene>
    <name evidence="2" type="ORF">STSU_032680</name>
</gene>
<proteinExistence type="predicted"/>